<evidence type="ECO:0000313" key="2">
    <source>
        <dbReference type="EMBL" id="MCL7031415.1"/>
    </source>
</evidence>
<feature type="transmembrane region" description="Helical" evidence="1">
    <location>
        <begin position="16"/>
        <end position="43"/>
    </location>
</feature>
<evidence type="ECO:0000313" key="3">
    <source>
        <dbReference type="Proteomes" id="UP001177140"/>
    </source>
</evidence>
<comment type="caution">
    <text evidence="2">The sequence shown here is derived from an EMBL/GenBank/DDBJ whole genome shotgun (WGS) entry which is preliminary data.</text>
</comment>
<keyword evidence="1" id="KW-1133">Transmembrane helix</keyword>
<protein>
    <submittedName>
        <fullName evidence="2">Uncharacterized protein</fullName>
    </submittedName>
</protein>
<gene>
    <name evidence="2" type="ORF">MKW94_026156</name>
</gene>
<proteinExistence type="predicted"/>
<feature type="transmembrane region" description="Helical" evidence="1">
    <location>
        <begin position="99"/>
        <end position="119"/>
    </location>
</feature>
<feature type="transmembrane region" description="Helical" evidence="1">
    <location>
        <begin position="55"/>
        <end position="79"/>
    </location>
</feature>
<keyword evidence="3" id="KW-1185">Reference proteome</keyword>
<reference evidence="2" key="1">
    <citation type="submission" date="2022-03" db="EMBL/GenBank/DDBJ databases">
        <title>A functionally conserved STORR gene fusion in Papaver species that diverged 16.8 million years ago.</title>
        <authorList>
            <person name="Catania T."/>
        </authorList>
    </citation>
    <scope>NUCLEOTIDE SEQUENCE</scope>
    <source>
        <strain evidence="2">S-191538</strain>
    </source>
</reference>
<dbReference type="AlphaFoldDB" id="A0AA41V1Z0"/>
<dbReference type="Proteomes" id="UP001177140">
    <property type="component" value="Unassembled WGS sequence"/>
</dbReference>
<keyword evidence="1" id="KW-0812">Transmembrane</keyword>
<feature type="transmembrane region" description="Helical" evidence="1">
    <location>
        <begin position="131"/>
        <end position="153"/>
    </location>
</feature>
<dbReference type="EMBL" id="JAJJMA010111965">
    <property type="protein sequence ID" value="MCL7031415.1"/>
    <property type="molecule type" value="Genomic_DNA"/>
</dbReference>
<keyword evidence="1" id="KW-0472">Membrane</keyword>
<accession>A0AA41V1Z0</accession>
<organism evidence="2 3">
    <name type="scientific">Papaver nudicaule</name>
    <name type="common">Iceland poppy</name>
    <dbReference type="NCBI Taxonomy" id="74823"/>
    <lineage>
        <taxon>Eukaryota</taxon>
        <taxon>Viridiplantae</taxon>
        <taxon>Streptophyta</taxon>
        <taxon>Embryophyta</taxon>
        <taxon>Tracheophyta</taxon>
        <taxon>Spermatophyta</taxon>
        <taxon>Magnoliopsida</taxon>
        <taxon>Ranunculales</taxon>
        <taxon>Papaveraceae</taxon>
        <taxon>Papaveroideae</taxon>
        <taxon>Papaver</taxon>
    </lineage>
</organism>
<sequence length="158" mass="17943">MNWIESKTLCFKDNSLWAIFFFFFHGAYTHVNNLVSLPVAGLIMEKIEEDRLEELLMVSSILLSLCSAVALKFIQAIAIVESKWRDPFLDHSLVTLYRVFAASFISSVLGFFVNIAIALTVGRYHPRKKFCLTISTAASVVFIVLGYVLLILFNNERL</sequence>
<name>A0AA41V1Z0_PAPNU</name>
<evidence type="ECO:0000256" key="1">
    <source>
        <dbReference type="SAM" id="Phobius"/>
    </source>
</evidence>